<evidence type="ECO:0000313" key="1">
    <source>
        <dbReference type="EMBL" id="AWV99728.1"/>
    </source>
</evidence>
<dbReference type="EMBL" id="CP029480">
    <property type="protein sequence ID" value="AWV99728.1"/>
    <property type="molecule type" value="Genomic_DNA"/>
</dbReference>
<protein>
    <submittedName>
        <fullName evidence="1">DinB superfamily protein</fullName>
    </submittedName>
</protein>
<keyword evidence="2" id="KW-1185">Reference proteome</keyword>
<organism evidence="1 2">
    <name type="scientific">Arcticibacterium luteifluviistationis</name>
    <dbReference type="NCBI Taxonomy" id="1784714"/>
    <lineage>
        <taxon>Bacteria</taxon>
        <taxon>Pseudomonadati</taxon>
        <taxon>Bacteroidota</taxon>
        <taxon>Cytophagia</taxon>
        <taxon>Cytophagales</taxon>
        <taxon>Leadbetterellaceae</taxon>
        <taxon>Arcticibacterium</taxon>
    </lineage>
</organism>
<name>A0A2Z4GFH5_9BACT</name>
<dbReference type="SUPFAM" id="SSF109854">
    <property type="entry name" value="DinB/YfiT-like putative metalloenzymes"/>
    <property type="match status" value="1"/>
</dbReference>
<reference evidence="1 2" key="1">
    <citation type="submission" date="2018-05" db="EMBL/GenBank/DDBJ databases">
        <title>Complete genome sequence of Arcticibacterium luteifluviistationis SM1504T, a cytophagaceae bacterium isolated from Arctic surface seawater.</title>
        <authorList>
            <person name="Li Y."/>
            <person name="Qin Q.-L."/>
        </authorList>
    </citation>
    <scope>NUCLEOTIDE SEQUENCE [LARGE SCALE GENOMIC DNA]</scope>
    <source>
        <strain evidence="1 2">SM1504</strain>
    </source>
</reference>
<dbReference type="InterPro" id="IPR011466">
    <property type="entry name" value="DUF1572"/>
</dbReference>
<dbReference type="Proteomes" id="UP000249873">
    <property type="component" value="Chromosome"/>
</dbReference>
<gene>
    <name evidence="1" type="ORF">DJ013_16730</name>
</gene>
<proteinExistence type="predicted"/>
<dbReference type="KEGG" id="als:DJ013_16730"/>
<dbReference type="Pfam" id="PF07609">
    <property type="entry name" value="DUF1572"/>
    <property type="match status" value="1"/>
</dbReference>
<dbReference type="OrthoDB" id="893570at2"/>
<dbReference type="RefSeq" id="WP_111373096.1">
    <property type="nucleotide sequence ID" value="NZ_CP029480.1"/>
</dbReference>
<accession>A0A2Z4GFH5</accession>
<dbReference type="AlphaFoldDB" id="A0A2Z4GFH5"/>
<evidence type="ECO:0000313" key="2">
    <source>
        <dbReference type="Proteomes" id="UP000249873"/>
    </source>
</evidence>
<sequence length="145" mass="16226">MEALISVFTKDLNKLKEEVLSYNSEDDLFAIAEGITNSGGNLAMHLNGNLQHFIGGILGKSGYVRNRDEEFSGRFSKEKIVADIDESISVVSKTIGSLSSEELSSPYPEKIFGGEIKTDFFLYHLLGHLNYHLGQVNYHRRLTNK</sequence>
<dbReference type="InterPro" id="IPR034660">
    <property type="entry name" value="DinB/YfiT-like"/>
</dbReference>
<dbReference type="Gene3D" id="1.20.120.450">
    <property type="entry name" value="dinb family like domain"/>
    <property type="match status" value="1"/>
</dbReference>